<protein>
    <recommendedName>
        <fullName evidence="8">VTT domain-containing protein</fullName>
    </recommendedName>
</protein>
<evidence type="ECO:0000313" key="9">
    <source>
        <dbReference type="EMBL" id="GIJ48884.1"/>
    </source>
</evidence>
<evidence type="ECO:0000256" key="1">
    <source>
        <dbReference type="ARBA" id="ARBA00004651"/>
    </source>
</evidence>
<feature type="transmembrane region" description="Helical" evidence="7">
    <location>
        <begin position="40"/>
        <end position="67"/>
    </location>
</feature>
<dbReference type="PANTHER" id="PTHR42709:SF6">
    <property type="entry name" value="UNDECAPRENYL PHOSPHATE TRANSPORTER A"/>
    <property type="match status" value="1"/>
</dbReference>
<keyword evidence="4 7" id="KW-0812">Transmembrane</keyword>
<gene>
    <name evidence="9" type="ORF">Val02_57700</name>
</gene>
<feature type="domain" description="VTT" evidence="8">
    <location>
        <begin position="34"/>
        <end position="159"/>
    </location>
</feature>
<organism evidence="9 10">
    <name type="scientific">Virgisporangium aliadipatigenens</name>
    <dbReference type="NCBI Taxonomy" id="741659"/>
    <lineage>
        <taxon>Bacteria</taxon>
        <taxon>Bacillati</taxon>
        <taxon>Actinomycetota</taxon>
        <taxon>Actinomycetes</taxon>
        <taxon>Micromonosporales</taxon>
        <taxon>Micromonosporaceae</taxon>
        <taxon>Virgisporangium</taxon>
    </lineage>
</organism>
<keyword evidence="6 7" id="KW-0472">Membrane</keyword>
<keyword evidence="10" id="KW-1185">Reference proteome</keyword>
<proteinExistence type="inferred from homology"/>
<evidence type="ECO:0000259" key="8">
    <source>
        <dbReference type="Pfam" id="PF09335"/>
    </source>
</evidence>
<feature type="transmembrane region" description="Helical" evidence="7">
    <location>
        <begin position="16"/>
        <end position="34"/>
    </location>
</feature>
<dbReference type="GO" id="GO:0005886">
    <property type="term" value="C:plasma membrane"/>
    <property type="evidence" value="ECO:0007669"/>
    <property type="project" value="UniProtKB-SubCell"/>
</dbReference>
<evidence type="ECO:0000256" key="7">
    <source>
        <dbReference type="SAM" id="Phobius"/>
    </source>
</evidence>
<dbReference type="PANTHER" id="PTHR42709">
    <property type="entry name" value="ALKALINE PHOSPHATASE LIKE PROTEIN"/>
    <property type="match status" value="1"/>
</dbReference>
<evidence type="ECO:0000256" key="3">
    <source>
        <dbReference type="ARBA" id="ARBA00022475"/>
    </source>
</evidence>
<keyword evidence="5 7" id="KW-1133">Transmembrane helix</keyword>
<comment type="subcellular location">
    <subcellularLocation>
        <location evidence="1">Cell membrane</location>
        <topology evidence="1">Multi-pass membrane protein</topology>
    </subcellularLocation>
</comment>
<evidence type="ECO:0000256" key="5">
    <source>
        <dbReference type="ARBA" id="ARBA00022989"/>
    </source>
</evidence>
<feature type="transmembrane region" description="Helical" evidence="7">
    <location>
        <begin position="139"/>
        <end position="164"/>
    </location>
</feature>
<name>A0A8J3YNN1_9ACTN</name>
<accession>A0A8J3YNN1</accession>
<evidence type="ECO:0000313" key="10">
    <source>
        <dbReference type="Proteomes" id="UP000619260"/>
    </source>
</evidence>
<dbReference type="RefSeq" id="WP_203902357.1">
    <property type="nucleotide sequence ID" value="NZ_BOPF01000023.1"/>
</dbReference>
<feature type="transmembrane region" description="Helical" evidence="7">
    <location>
        <begin position="170"/>
        <end position="190"/>
    </location>
</feature>
<dbReference type="AlphaFoldDB" id="A0A8J3YNN1"/>
<dbReference type="Proteomes" id="UP000619260">
    <property type="component" value="Unassembled WGS sequence"/>
</dbReference>
<evidence type="ECO:0000256" key="6">
    <source>
        <dbReference type="ARBA" id="ARBA00023136"/>
    </source>
</evidence>
<keyword evidence="3" id="KW-1003">Cell membrane</keyword>
<dbReference type="EMBL" id="BOPF01000023">
    <property type="protein sequence ID" value="GIJ48884.1"/>
    <property type="molecule type" value="Genomic_DNA"/>
</dbReference>
<comment type="similarity">
    <text evidence="2">Belongs to the DedA family.</text>
</comment>
<sequence length="197" mass="21323">MIAWVELAESLAGSPWLYLVLMSVSLLDSFLPLIPSEPVIIIAGVLAAAGTTNVLLVIAATAVGAFLGDQIPYGLGRWLSSRIEKRLPPGSKRRATHDWISQHLAARGGFVLVSTRFIPVGRYLVTVTSGMVRYNYRHFLLFTVLGGTAWSTYTVLTGYVGGWLFQDNALLAFAFGLALAFVLTGAVEVVRRIRGIA</sequence>
<reference evidence="9" key="1">
    <citation type="submission" date="2021-01" db="EMBL/GenBank/DDBJ databases">
        <title>Whole genome shotgun sequence of Virgisporangium aliadipatigenens NBRC 105644.</title>
        <authorList>
            <person name="Komaki H."/>
            <person name="Tamura T."/>
        </authorList>
    </citation>
    <scope>NUCLEOTIDE SEQUENCE</scope>
    <source>
        <strain evidence="9">NBRC 105644</strain>
    </source>
</reference>
<dbReference type="InterPro" id="IPR032816">
    <property type="entry name" value="VTT_dom"/>
</dbReference>
<comment type="caution">
    <text evidence="9">The sequence shown here is derived from an EMBL/GenBank/DDBJ whole genome shotgun (WGS) entry which is preliminary data.</text>
</comment>
<dbReference type="InterPro" id="IPR051311">
    <property type="entry name" value="DedA_domain"/>
</dbReference>
<evidence type="ECO:0000256" key="4">
    <source>
        <dbReference type="ARBA" id="ARBA00022692"/>
    </source>
</evidence>
<dbReference type="Pfam" id="PF09335">
    <property type="entry name" value="VTT_dom"/>
    <property type="match status" value="1"/>
</dbReference>
<evidence type="ECO:0000256" key="2">
    <source>
        <dbReference type="ARBA" id="ARBA00010792"/>
    </source>
</evidence>